<keyword evidence="1" id="KW-0560">Oxidoreductase</keyword>
<dbReference type="InterPro" id="IPR011576">
    <property type="entry name" value="Pyridox_Oxase_N"/>
</dbReference>
<dbReference type="SUPFAM" id="SSF50475">
    <property type="entry name" value="FMN-binding split barrel"/>
    <property type="match status" value="1"/>
</dbReference>
<feature type="domain" description="Pyridoxamine 5'-phosphate oxidase N-terminal" evidence="2">
    <location>
        <begin position="11"/>
        <end position="130"/>
    </location>
</feature>
<evidence type="ECO:0000313" key="4">
    <source>
        <dbReference type="Proteomes" id="UP001501319"/>
    </source>
</evidence>
<gene>
    <name evidence="3" type="ORF">GCM10009744_55450</name>
</gene>
<reference evidence="3 4" key="1">
    <citation type="journal article" date="2019" name="Int. J. Syst. Evol. Microbiol.">
        <title>The Global Catalogue of Microorganisms (GCM) 10K type strain sequencing project: providing services to taxonomists for standard genome sequencing and annotation.</title>
        <authorList>
            <consortium name="The Broad Institute Genomics Platform"/>
            <consortium name="The Broad Institute Genome Sequencing Center for Infectious Disease"/>
            <person name="Wu L."/>
            <person name="Ma J."/>
        </authorList>
    </citation>
    <scope>NUCLEOTIDE SEQUENCE [LARGE SCALE GENOMIC DNA]</scope>
    <source>
        <strain evidence="3 4">JCM 14306</strain>
    </source>
</reference>
<dbReference type="PANTHER" id="PTHR35176">
    <property type="entry name" value="HEME OXYGENASE HI_0854-RELATED"/>
    <property type="match status" value="1"/>
</dbReference>
<evidence type="ECO:0000259" key="2">
    <source>
        <dbReference type="Pfam" id="PF01243"/>
    </source>
</evidence>
<protein>
    <submittedName>
        <fullName evidence="3">TIGR03618 family F420-dependent PPOX class oxidoreductase</fullName>
    </submittedName>
</protein>
<sequence length="133" mass="14513">MDSEISGRSAQFVDFWTERQLCVLSTVRKDGTVHAVMVGVTLDFESGIARVICSGGSHKARQIRDAGVGGAAVAVTQTEGPRWSTLEGRAVVSDDPDRVADAVRRYAKRYRQPRENPERVVIEITVTKVLGNA</sequence>
<dbReference type="RefSeq" id="WP_344115231.1">
    <property type="nucleotide sequence ID" value="NZ_BAAANE010000010.1"/>
</dbReference>
<dbReference type="EMBL" id="BAAANE010000010">
    <property type="protein sequence ID" value="GAA1655796.1"/>
    <property type="molecule type" value="Genomic_DNA"/>
</dbReference>
<proteinExistence type="predicted"/>
<dbReference type="InterPro" id="IPR019920">
    <property type="entry name" value="F420-binding_dom_put"/>
</dbReference>
<accession>A0ABN2FPG9</accession>
<dbReference type="Proteomes" id="UP001501319">
    <property type="component" value="Unassembled WGS sequence"/>
</dbReference>
<dbReference type="InterPro" id="IPR052019">
    <property type="entry name" value="F420H2_bilvrd_red/Heme_oxyg"/>
</dbReference>
<dbReference type="PANTHER" id="PTHR35176:SF1">
    <property type="entry name" value="F420H(2)-DEPENDENT BILIVERDIN REDUCTASE"/>
    <property type="match status" value="1"/>
</dbReference>
<name>A0ABN2FPG9_9ACTN</name>
<comment type="caution">
    <text evidence="3">The sequence shown here is derived from an EMBL/GenBank/DDBJ whole genome shotgun (WGS) entry which is preliminary data.</text>
</comment>
<evidence type="ECO:0000313" key="3">
    <source>
        <dbReference type="EMBL" id="GAA1655796.1"/>
    </source>
</evidence>
<dbReference type="InterPro" id="IPR012349">
    <property type="entry name" value="Split_barrel_FMN-bd"/>
</dbReference>
<keyword evidence="4" id="KW-1185">Reference proteome</keyword>
<dbReference type="NCBIfam" id="TIGR03618">
    <property type="entry name" value="Rv1155_F420"/>
    <property type="match status" value="1"/>
</dbReference>
<dbReference type="Pfam" id="PF01243">
    <property type="entry name" value="PNPOx_N"/>
    <property type="match status" value="1"/>
</dbReference>
<evidence type="ECO:0000256" key="1">
    <source>
        <dbReference type="ARBA" id="ARBA00023002"/>
    </source>
</evidence>
<dbReference type="Gene3D" id="2.30.110.10">
    <property type="entry name" value="Electron Transport, Fmn-binding Protein, Chain A"/>
    <property type="match status" value="1"/>
</dbReference>
<organism evidence="3 4">
    <name type="scientific">Kribbella alba</name>
    <dbReference type="NCBI Taxonomy" id="190197"/>
    <lineage>
        <taxon>Bacteria</taxon>
        <taxon>Bacillati</taxon>
        <taxon>Actinomycetota</taxon>
        <taxon>Actinomycetes</taxon>
        <taxon>Propionibacteriales</taxon>
        <taxon>Kribbellaceae</taxon>
        <taxon>Kribbella</taxon>
    </lineage>
</organism>